<protein>
    <submittedName>
        <fullName evidence="1">Uncharacterized protein</fullName>
    </submittedName>
</protein>
<keyword evidence="2" id="KW-1185">Reference proteome</keyword>
<dbReference type="Proteomes" id="UP001595898">
    <property type="component" value="Unassembled WGS sequence"/>
</dbReference>
<proteinExistence type="predicted"/>
<reference evidence="1 2" key="1">
    <citation type="journal article" date="2019" name="Int. J. Syst. Evol. Microbiol.">
        <title>The Global Catalogue of Microorganisms (GCM) 10K type strain sequencing project: providing services to taxonomists for standard genome sequencing and annotation.</title>
        <authorList>
            <consortium name="The Broad Institute Genomics Platform"/>
            <consortium name="The Broad Institute Genome Sequencing Center for Infectious Disease"/>
            <person name="Wu L."/>
            <person name="Ma J."/>
        </authorList>
    </citation>
    <scope>NUCLEOTIDE SEQUENCE [LARGE SCALE GENOMIC DNA]</scope>
    <source>
        <strain evidence="1 2">WLHS5</strain>
    </source>
</reference>
<comment type="caution">
    <text evidence="1">The sequence shown here is derived from an EMBL/GenBank/DDBJ whole genome shotgun (WGS) entry which is preliminary data.</text>
</comment>
<gene>
    <name evidence="1" type="ORF">ACFO5R_15785</name>
</gene>
<name>A0ABD5PTX9_9EURY</name>
<organism evidence="1 2">
    <name type="scientific">Halosolutus amylolyticus</name>
    <dbReference type="NCBI Taxonomy" id="2932267"/>
    <lineage>
        <taxon>Archaea</taxon>
        <taxon>Methanobacteriati</taxon>
        <taxon>Methanobacteriota</taxon>
        <taxon>Stenosarchaea group</taxon>
        <taxon>Halobacteria</taxon>
        <taxon>Halobacteriales</taxon>
        <taxon>Natrialbaceae</taxon>
        <taxon>Halosolutus</taxon>
    </lineage>
</organism>
<sequence length="261" mass="28910">MVHRRTLGIALVTATLVVALLAGGLFVLGERFAQDSYTSEYSYDVQLTTNGTLSNATVLVPVPVQDGDVTVRGAIDDGDYYSQPEAFSTRIVETDRGPMLEVSVDEFVVEPEYYRFVEDGDVGRTERIPAGEYDPDDPDTFVRDRQSYELTLRIESDESIETRDPVGSEPVLEPRLDATETTCLDGAERCYEYAGLVYAEYDADPATEVSIRVSHRGENSWWAGGWSGNWYADEVRVDLVGPQADWTSASGELEAGRGSYR</sequence>
<dbReference type="RefSeq" id="WP_250139933.1">
    <property type="nucleotide sequence ID" value="NZ_JALIQP010000002.1"/>
</dbReference>
<accession>A0ABD5PTX9</accession>
<dbReference type="EMBL" id="JBHSFA010000007">
    <property type="protein sequence ID" value="MFC4543391.1"/>
    <property type="molecule type" value="Genomic_DNA"/>
</dbReference>
<dbReference type="AlphaFoldDB" id="A0ABD5PTX9"/>
<evidence type="ECO:0000313" key="2">
    <source>
        <dbReference type="Proteomes" id="UP001595898"/>
    </source>
</evidence>
<evidence type="ECO:0000313" key="1">
    <source>
        <dbReference type="EMBL" id="MFC4543391.1"/>
    </source>
</evidence>